<evidence type="ECO:0000313" key="3">
    <source>
        <dbReference type="Proteomes" id="UP000187455"/>
    </source>
</evidence>
<dbReference type="Pfam" id="PF10245">
    <property type="entry name" value="MRP-S22"/>
    <property type="match status" value="1"/>
</dbReference>
<dbReference type="Proteomes" id="UP000187455">
    <property type="component" value="Unassembled WGS sequence"/>
</dbReference>
<reference evidence="2 3" key="1">
    <citation type="journal article" date="2016" name="Mol. Biol. Evol.">
        <title>Genome-Wide Survey of Gut Fungi (Harpellales) Reveals the First Horizontally Transferred Ubiquitin Gene from a Mosquito Host.</title>
        <authorList>
            <person name="Wang Y."/>
            <person name="White M.M."/>
            <person name="Kvist S."/>
            <person name="Moncalvo J.M."/>
        </authorList>
    </citation>
    <scope>NUCLEOTIDE SEQUENCE [LARGE SCALE GENOMIC DNA]</scope>
    <source>
        <strain evidence="2 3">ALG-7-W6</strain>
    </source>
</reference>
<dbReference type="GO" id="GO:0003735">
    <property type="term" value="F:structural constituent of ribosome"/>
    <property type="evidence" value="ECO:0007669"/>
    <property type="project" value="TreeGrafter"/>
</dbReference>
<gene>
    <name evidence="2" type="ORF">AYI68_g5892</name>
</gene>
<accession>A0A1R0GT05</accession>
<dbReference type="PANTHER" id="PTHR28158:SF1">
    <property type="entry name" value="SMALL RIBOSOMAL SUBUNIT PROTEIN MS45"/>
    <property type="match status" value="1"/>
</dbReference>
<keyword evidence="2" id="KW-0689">Ribosomal protein</keyword>
<dbReference type="InterPro" id="IPR019374">
    <property type="entry name" value="Ribosomal_mS22"/>
</dbReference>
<feature type="compositionally biased region" description="Basic and acidic residues" evidence="1">
    <location>
        <begin position="31"/>
        <end position="45"/>
    </location>
</feature>
<keyword evidence="3" id="KW-1185">Reference proteome</keyword>
<comment type="caution">
    <text evidence="2">The sequence shown here is derived from an EMBL/GenBank/DDBJ whole genome shotgun (WGS) entry which is preliminary data.</text>
</comment>
<dbReference type="PANTHER" id="PTHR28158">
    <property type="entry name" value="37S RIBOSOMAL PROTEIN S35, MITOCHONDRIAL"/>
    <property type="match status" value="1"/>
</dbReference>
<dbReference type="InterPro" id="IPR021036">
    <property type="entry name" value="Ribosomal_mS45"/>
</dbReference>
<evidence type="ECO:0000313" key="2">
    <source>
        <dbReference type="EMBL" id="OLY80021.1"/>
    </source>
</evidence>
<feature type="region of interest" description="Disordered" evidence="1">
    <location>
        <begin position="30"/>
        <end position="58"/>
    </location>
</feature>
<dbReference type="Pfam" id="PF12298">
    <property type="entry name" value="Bot1p"/>
    <property type="match status" value="1"/>
</dbReference>
<evidence type="ECO:0000256" key="1">
    <source>
        <dbReference type="SAM" id="MobiDB-lite"/>
    </source>
</evidence>
<keyword evidence="2" id="KW-0687">Ribonucleoprotein</keyword>
<sequence>MNCLFRNFVNRPNFTPRLYKRSVLTRAYSTGEEKSPELAKDEASPNKEAAAEGEGANSLELETVTEEEVFGEELDPMKIAYKQAKFWINGEGKKYKGIVDGSTNYVGGRIPFPMNPYFRPRPPLADSVKVQMYNMYINDPRKYTPRLLGQIFKVSIKRVEAILKLKAIEAQKDHEGEILQTKFQAGMENILGVTSSKIRFNEPLSLPGVELGAPRFKVISESQTFDEADAAKELKRESFKSISAQVNKDRFYEINYPGLKPTFAPRNPKLHPSTPKPMATKVVKEIVEPTQHAAGTVISKNPILGNKRFDFVFTDTSKKTSSKDRLVLVRKKDGTLVNADRSVRQARINQVWSNMNYVA</sequence>
<dbReference type="EMBL" id="LSSL01003873">
    <property type="protein sequence ID" value="OLY80021.1"/>
    <property type="molecule type" value="Genomic_DNA"/>
</dbReference>
<organism evidence="2 3">
    <name type="scientific">Smittium mucronatum</name>
    <dbReference type="NCBI Taxonomy" id="133383"/>
    <lineage>
        <taxon>Eukaryota</taxon>
        <taxon>Fungi</taxon>
        <taxon>Fungi incertae sedis</taxon>
        <taxon>Zoopagomycota</taxon>
        <taxon>Kickxellomycotina</taxon>
        <taxon>Harpellomycetes</taxon>
        <taxon>Harpellales</taxon>
        <taxon>Legeriomycetaceae</taxon>
        <taxon>Smittium</taxon>
    </lineage>
</organism>
<dbReference type="GO" id="GO:0005763">
    <property type="term" value="C:mitochondrial small ribosomal subunit"/>
    <property type="evidence" value="ECO:0007669"/>
    <property type="project" value="TreeGrafter"/>
</dbReference>
<dbReference type="OrthoDB" id="10052321at2759"/>
<dbReference type="STRING" id="133383.A0A1R0GT05"/>
<dbReference type="AlphaFoldDB" id="A0A1R0GT05"/>
<protein>
    <submittedName>
        <fullName evidence="2">37S ribosomal protein S35, mitochondrial</fullName>
    </submittedName>
</protein>
<dbReference type="GO" id="GO:0032543">
    <property type="term" value="P:mitochondrial translation"/>
    <property type="evidence" value="ECO:0007669"/>
    <property type="project" value="TreeGrafter"/>
</dbReference>
<name>A0A1R0GT05_9FUNG</name>
<proteinExistence type="predicted"/>